<evidence type="ECO:0000313" key="6">
    <source>
        <dbReference type="Proteomes" id="UP000680865"/>
    </source>
</evidence>
<evidence type="ECO:0000313" key="5">
    <source>
        <dbReference type="EMBL" id="GIM80452.1"/>
    </source>
</evidence>
<comment type="caution">
    <text evidence="5">The sequence shown here is derived from an EMBL/GenBank/DDBJ whole genome shotgun (WGS) entry which is preliminary data.</text>
</comment>
<feature type="domain" description="Cyclic nucleotide-binding" evidence="4">
    <location>
        <begin position="1"/>
        <end position="81"/>
    </location>
</feature>
<proteinExistence type="predicted"/>
<gene>
    <name evidence="5" type="primary">trxB_4</name>
    <name evidence="5" type="ORF">Aco04nite_70800</name>
</gene>
<dbReference type="Gene3D" id="3.50.50.60">
    <property type="entry name" value="FAD/NAD(P)-binding domain"/>
    <property type="match status" value="2"/>
</dbReference>
<evidence type="ECO:0000259" key="4">
    <source>
        <dbReference type="PROSITE" id="PS50042"/>
    </source>
</evidence>
<reference evidence="5" key="1">
    <citation type="submission" date="2021-03" db="EMBL/GenBank/DDBJ databases">
        <title>Whole genome shotgun sequence of Actinoplanes consettensis NBRC 14913.</title>
        <authorList>
            <person name="Komaki H."/>
            <person name="Tamura T."/>
        </authorList>
    </citation>
    <scope>NUCLEOTIDE SEQUENCE</scope>
    <source>
        <strain evidence="5">NBRC 14913</strain>
    </source>
</reference>
<dbReference type="InterPro" id="IPR014710">
    <property type="entry name" value="RmlC-like_jellyroll"/>
</dbReference>
<dbReference type="InterPro" id="IPR050097">
    <property type="entry name" value="Ferredoxin-NADP_redctase_2"/>
</dbReference>
<dbReference type="InterPro" id="IPR018490">
    <property type="entry name" value="cNMP-bd_dom_sf"/>
</dbReference>
<keyword evidence="6" id="KW-1185">Reference proteome</keyword>
<dbReference type="InterPro" id="IPR036188">
    <property type="entry name" value="FAD/NAD-bd_sf"/>
</dbReference>
<dbReference type="PANTHER" id="PTHR48105">
    <property type="entry name" value="THIOREDOXIN REDUCTASE 1-RELATED-RELATED"/>
    <property type="match status" value="1"/>
</dbReference>
<evidence type="ECO:0000256" key="2">
    <source>
        <dbReference type="ARBA" id="ARBA00023002"/>
    </source>
</evidence>
<dbReference type="AlphaFoldDB" id="A0A919SXT1"/>
<protein>
    <submittedName>
        <fullName evidence="5">Thioredoxin reductase</fullName>
    </submittedName>
</protein>
<name>A0A919SXT1_9ACTN</name>
<dbReference type="InterPro" id="IPR023753">
    <property type="entry name" value="FAD/NAD-binding_dom"/>
</dbReference>
<dbReference type="Pfam" id="PF00027">
    <property type="entry name" value="cNMP_binding"/>
    <property type="match status" value="1"/>
</dbReference>
<dbReference type="Gene3D" id="2.60.120.10">
    <property type="entry name" value="Jelly Rolls"/>
    <property type="match status" value="1"/>
</dbReference>
<dbReference type="SUPFAM" id="SSF51206">
    <property type="entry name" value="cAMP-binding domain-like"/>
    <property type="match status" value="1"/>
</dbReference>
<evidence type="ECO:0000256" key="3">
    <source>
        <dbReference type="ARBA" id="ARBA00048132"/>
    </source>
</evidence>
<dbReference type="CDD" id="cd00038">
    <property type="entry name" value="CAP_ED"/>
    <property type="match status" value="1"/>
</dbReference>
<dbReference type="InterPro" id="IPR000595">
    <property type="entry name" value="cNMP-bd_dom"/>
</dbReference>
<dbReference type="PRINTS" id="PR00368">
    <property type="entry name" value="FADPNR"/>
</dbReference>
<dbReference type="GO" id="GO:0004791">
    <property type="term" value="F:thioredoxin-disulfide reductase (NADPH) activity"/>
    <property type="evidence" value="ECO:0007669"/>
    <property type="project" value="UniProtKB-EC"/>
</dbReference>
<evidence type="ECO:0000256" key="1">
    <source>
        <dbReference type="ARBA" id="ARBA00022630"/>
    </source>
</evidence>
<dbReference type="Proteomes" id="UP000680865">
    <property type="component" value="Unassembled WGS sequence"/>
</dbReference>
<keyword evidence="1" id="KW-0285">Flavoprotein</keyword>
<comment type="catalytic activity">
    <reaction evidence="3">
        <text>[thioredoxin]-dithiol + NADP(+) = [thioredoxin]-disulfide + NADPH + H(+)</text>
        <dbReference type="Rhea" id="RHEA:20345"/>
        <dbReference type="Rhea" id="RHEA-COMP:10698"/>
        <dbReference type="Rhea" id="RHEA-COMP:10700"/>
        <dbReference type="ChEBI" id="CHEBI:15378"/>
        <dbReference type="ChEBI" id="CHEBI:29950"/>
        <dbReference type="ChEBI" id="CHEBI:50058"/>
        <dbReference type="ChEBI" id="CHEBI:57783"/>
        <dbReference type="ChEBI" id="CHEBI:58349"/>
        <dbReference type="EC" id="1.8.1.9"/>
    </reaction>
</comment>
<keyword evidence="2" id="KW-0560">Oxidoreductase</keyword>
<dbReference type="PROSITE" id="PS50042">
    <property type="entry name" value="CNMP_BINDING_3"/>
    <property type="match status" value="1"/>
</dbReference>
<dbReference type="Pfam" id="PF07992">
    <property type="entry name" value="Pyr_redox_2"/>
    <property type="match status" value="1"/>
</dbReference>
<sequence length="471" mass="50342">MVLDGEVDVRDESQGHDVEFARFGARMFVGELNLLTGQRPFVTARAAVDGTVLAITVSRLRELLERETDLADLLVAAMIARRRLRLADGPQRAPIEVIGAGMSERTLALRTFLNRNSVPYRYLPFDGRAEPVDLPVVITPDRVLKNATPGQLAEALGLAHEAGDDRLYDVAVVGAGPAGLACAVYGASEGLQVAVFDETAPGGQAGSSSRIENYLGFPDGISGAELTTRATFQAQRFGARLNSPCRIDGIARSDAGFTVRLADGTELSTRTVVVAGGAQYRRLPLPEWPRLEGAGIYFSATELEAGLCADAPALVLGGGNSAGQAALYLARHCTRVTIVIRRGDLAETMSQYLISRIEAHPLIDVVTSTVIEAVSGGDHLETVTLRDNNTRQSVDVPARGLFCFIGARPATDWLPAEVQRDKDGFLITDVGVEAERVRLPYETSMDGLFAAGDVRLGSMKRVAAAVGEGRR</sequence>
<dbReference type="SUPFAM" id="SSF51905">
    <property type="entry name" value="FAD/NAD(P)-binding domain"/>
    <property type="match status" value="1"/>
</dbReference>
<dbReference type="EMBL" id="BOQP01000043">
    <property type="protein sequence ID" value="GIM80452.1"/>
    <property type="molecule type" value="Genomic_DNA"/>
</dbReference>
<accession>A0A919SXT1</accession>
<dbReference type="PRINTS" id="PR00469">
    <property type="entry name" value="PNDRDTASEII"/>
</dbReference>
<organism evidence="5 6">
    <name type="scientific">Winogradskya consettensis</name>
    <dbReference type="NCBI Taxonomy" id="113560"/>
    <lineage>
        <taxon>Bacteria</taxon>
        <taxon>Bacillati</taxon>
        <taxon>Actinomycetota</taxon>
        <taxon>Actinomycetes</taxon>
        <taxon>Micromonosporales</taxon>
        <taxon>Micromonosporaceae</taxon>
        <taxon>Winogradskya</taxon>
    </lineage>
</organism>